<sequence length="463" mass="53239">MKKHTAFQFVFKTQILALFFAAFTLTLSTSSRAEVSAEEAARLGTELTPFGAIQAGNADGTIPAWDGGLTQPPSNYKAGDHHFNPFADDKEKFTITKANMSEHADKLTAGHQAMLSTYDSFKMRIYPTQRSASAPQRIYDATKKIATTATLTANGNGVTGAIHGIPFPIPQSGQEVIWNHILRYRGDTASRHFSQAAPTRNGDYTLVRFYDEFNVQYSQEKMTEAKLNNVVLQFKQKVLSPPRLAGGILLVHETLDQHKEPRKAWLYNPGQRRVRRAPNVAFDNPGTASDSMRTTDQYDMFTGSPERYDWKLVGKKEFYVPYNSYDVHSKSLKYRDIVTPLHLNPEYLRYELHRVWVVEATLKDGMRHIYKRRTFYVDEDSWQILVVDQYDNRDQLWRVSEGHVINYYEVPILWTTLEVHTDLQAGRYLVMGLANEETEMYQFNFKRKTSDYMPSALRREGRR</sequence>
<dbReference type="AlphaFoldDB" id="A0A3B1A036"/>
<accession>A0A3B1A036</accession>
<reference evidence="1" key="1">
    <citation type="submission" date="2018-06" db="EMBL/GenBank/DDBJ databases">
        <authorList>
            <person name="Zhirakovskaya E."/>
        </authorList>
    </citation>
    <scope>NUCLEOTIDE SEQUENCE</scope>
</reference>
<dbReference type="Gene3D" id="2.50.20.10">
    <property type="entry name" value="Lipoprotein localisation LolA/LolB/LppX"/>
    <property type="match status" value="1"/>
</dbReference>
<dbReference type="EMBL" id="UOFO01000110">
    <property type="protein sequence ID" value="VAW87094.1"/>
    <property type="molecule type" value="Genomic_DNA"/>
</dbReference>
<name>A0A3B1A036_9ZZZZ</name>
<evidence type="ECO:0008006" key="2">
    <source>
        <dbReference type="Google" id="ProtNLM"/>
    </source>
</evidence>
<dbReference type="Pfam" id="PF07044">
    <property type="entry name" value="DUF1329"/>
    <property type="match status" value="1"/>
</dbReference>
<dbReference type="CDD" id="cd16329">
    <property type="entry name" value="LolA_like"/>
    <property type="match status" value="1"/>
</dbReference>
<organism evidence="1">
    <name type="scientific">hydrothermal vent metagenome</name>
    <dbReference type="NCBI Taxonomy" id="652676"/>
    <lineage>
        <taxon>unclassified sequences</taxon>
        <taxon>metagenomes</taxon>
        <taxon>ecological metagenomes</taxon>
    </lineage>
</organism>
<protein>
    <recommendedName>
        <fullName evidence="2">Outer membrane lipoprotein-sorting protein</fullName>
    </recommendedName>
</protein>
<dbReference type="InterPro" id="IPR010752">
    <property type="entry name" value="DUF1329"/>
</dbReference>
<proteinExistence type="predicted"/>
<gene>
    <name evidence="1" type="ORF">MNBD_GAMMA16-2075</name>
</gene>
<evidence type="ECO:0000313" key="1">
    <source>
        <dbReference type="EMBL" id="VAW87094.1"/>
    </source>
</evidence>